<dbReference type="SUPFAM" id="SSF52833">
    <property type="entry name" value="Thioredoxin-like"/>
    <property type="match status" value="1"/>
</dbReference>
<protein>
    <recommendedName>
        <fullName evidence="1">DSBA-like thioredoxin domain-containing protein</fullName>
    </recommendedName>
</protein>
<feature type="domain" description="DSBA-like thioredoxin" evidence="1">
    <location>
        <begin position="9"/>
        <end position="187"/>
    </location>
</feature>
<dbReference type="InterPro" id="IPR001853">
    <property type="entry name" value="DSBA-like_thioredoxin_dom"/>
</dbReference>
<organism evidence="2 3">
    <name type="scientific">Vreelandella songnenensis</name>
    <dbReference type="NCBI Taxonomy" id="1176243"/>
    <lineage>
        <taxon>Bacteria</taxon>
        <taxon>Pseudomonadati</taxon>
        <taxon>Pseudomonadota</taxon>
        <taxon>Gammaproteobacteria</taxon>
        <taxon>Oceanospirillales</taxon>
        <taxon>Halomonadaceae</taxon>
        <taxon>Vreelandella</taxon>
    </lineage>
</organism>
<sequence>MTKRLVYLMDPLCGWCYGATPSLEAVQNQAGITLELLPTGLFVSDGAREMDDQFAAYAWKNDQRIAALTSQPFSEAYRQDVLGNRHQRFDSEQATLALTAVYLTAPKREFEVLKAIQRARYVEGMDVIGKAPLVELLGKLGLAQAAELLSRDDESLQVAYQRRKERAHAFMRRWSLQGVPSLVVESKGDEGPLQSQALYSSPADFINAVIHA</sequence>
<proteinExistence type="predicted"/>
<dbReference type="Pfam" id="PF01323">
    <property type="entry name" value="DSBA"/>
    <property type="match status" value="1"/>
</dbReference>
<dbReference type="Proteomes" id="UP000237647">
    <property type="component" value="Unassembled WGS sequence"/>
</dbReference>
<dbReference type="AlphaFoldDB" id="A0A2T0V1Z9"/>
<dbReference type="OrthoDB" id="9813770at2"/>
<comment type="caution">
    <text evidence="2">The sequence shown here is derived from an EMBL/GenBank/DDBJ whole genome shotgun (WGS) entry which is preliminary data.</text>
</comment>
<keyword evidence="3" id="KW-1185">Reference proteome</keyword>
<evidence type="ECO:0000313" key="3">
    <source>
        <dbReference type="Proteomes" id="UP000237647"/>
    </source>
</evidence>
<evidence type="ECO:0000259" key="1">
    <source>
        <dbReference type="Pfam" id="PF01323"/>
    </source>
</evidence>
<reference evidence="2 3" key="1">
    <citation type="submission" date="2018-03" db="EMBL/GenBank/DDBJ databases">
        <title>Genomic Encyclopedia of Type Strains, Phase III (KMG-III): the genomes of soil and plant-associated and newly described type strains.</title>
        <authorList>
            <person name="Whitman W."/>
        </authorList>
    </citation>
    <scope>NUCLEOTIDE SEQUENCE [LARGE SCALE GENOMIC DNA]</scope>
    <source>
        <strain evidence="2 3">CGMCC 1.12152</strain>
    </source>
</reference>
<name>A0A2T0V1Z9_9GAMM</name>
<dbReference type="InterPro" id="IPR036249">
    <property type="entry name" value="Thioredoxin-like_sf"/>
</dbReference>
<accession>A0A2T0V1Z9</accession>
<gene>
    <name evidence="2" type="ORF">B0H98_106121</name>
</gene>
<dbReference type="Gene3D" id="3.40.30.10">
    <property type="entry name" value="Glutaredoxin"/>
    <property type="match status" value="1"/>
</dbReference>
<evidence type="ECO:0000313" key="2">
    <source>
        <dbReference type="EMBL" id="PRY64209.1"/>
    </source>
</evidence>
<dbReference type="EMBL" id="PVTK01000006">
    <property type="protein sequence ID" value="PRY64209.1"/>
    <property type="molecule type" value="Genomic_DNA"/>
</dbReference>
<dbReference type="CDD" id="cd03025">
    <property type="entry name" value="DsbA_FrnE_like"/>
    <property type="match status" value="1"/>
</dbReference>
<dbReference type="RefSeq" id="WP_106375180.1">
    <property type="nucleotide sequence ID" value="NZ_PVTK01000006.1"/>
</dbReference>
<dbReference type="GO" id="GO:0016491">
    <property type="term" value="F:oxidoreductase activity"/>
    <property type="evidence" value="ECO:0007669"/>
    <property type="project" value="InterPro"/>
</dbReference>